<evidence type="ECO:0008006" key="4">
    <source>
        <dbReference type="Google" id="ProtNLM"/>
    </source>
</evidence>
<dbReference type="InterPro" id="IPR036691">
    <property type="entry name" value="Endo/exonu/phosph_ase_sf"/>
</dbReference>
<evidence type="ECO:0000313" key="2">
    <source>
        <dbReference type="EMBL" id="KAK8763941.1"/>
    </source>
</evidence>
<organism evidence="2 3">
    <name type="scientific">Amblyomma americanum</name>
    <name type="common">Lone star tick</name>
    <dbReference type="NCBI Taxonomy" id="6943"/>
    <lineage>
        <taxon>Eukaryota</taxon>
        <taxon>Metazoa</taxon>
        <taxon>Ecdysozoa</taxon>
        <taxon>Arthropoda</taxon>
        <taxon>Chelicerata</taxon>
        <taxon>Arachnida</taxon>
        <taxon>Acari</taxon>
        <taxon>Parasitiformes</taxon>
        <taxon>Ixodida</taxon>
        <taxon>Ixodoidea</taxon>
        <taxon>Ixodidae</taxon>
        <taxon>Amblyomminae</taxon>
        <taxon>Amblyomma</taxon>
    </lineage>
</organism>
<comment type="caution">
    <text evidence="2">The sequence shown here is derived from an EMBL/GenBank/DDBJ whole genome shotgun (WGS) entry which is preliminary data.</text>
</comment>
<name>A0AAQ4DNA1_AMBAM</name>
<dbReference type="SUPFAM" id="SSF56219">
    <property type="entry name" value="DNase I-like"/>
    <property type="match status" value="1"/>
</dbReference>
<feature type="region of interest" description="Disordered" evidence="1">
    <location>
        <begin position="291"/>
        <end position="314"/>
    </location>
</feature>
<proteinExistence type="predicted"/>
<keyword evidence="3" id="KW-1185">Reference proteome</keyword>
<reference evidence="2 3" key="1">
    <citation type="journal article" date="2023" name="Arcadia Sci">
        <title>De novo assembly of a long-read Amblyomma americanum tick genome.</title>
        <authorList>
            <person name="Chou S."/>
            <person name="Poskanzer K.E."/>
            <person name="Rollins M."/>
            <person name="Thuy-Boun P.S."/>
        </authorList>
    </citation>
    <scope>NUCLEOTIDE SEQUENCE [LARGE SCALE GENOMIC DNA]</scope>
    <source>
        <strain evidence="2">F_SG_1</strain>
        <tissue evidence="2">Salivary glands</tissue>
    </source>
</reference>
<dbReference type="EMBL" id="JARKHS020028838">
    <property type="protein sequence ID" value="KAK8763941.1"/>
    <property type="molecule type" value="Genomic_DNA"/>
</dbReference>
<dbReference type="AlphaFoldDB" id="A0AAQ4DNA1"/>
<accession>A0AAQ4DNA1</accession>
<protein>
    <recommendedName>
        <fullName evidence="4">Endonuclease/exonuclease/phosphatase domain-containing protein</fullName>
    </recommendedName>
</protein>
<evidence type="ECO:0000313" key="3">
    <source>
        <dbReference type="Proteomes" id="UP001321473"/>
    </source>
</evidence>
<gene>
    <name evidence="2" type="ORF">V5799_033450</name>
</gene>
<dbReference type="Proteomes" id="UP001321473">
    <property type="component" value="Unassembled WGS sequence"/>
</dbReference>
<sequence length="385" mass="42524">MARRTEAASLPHHLQWNVRSLRARHAVLACLIADGRLLFDVLALQETNLEPSSVRLAGYLGYEGVTRCTTPGCSSSPALTLVTSSRAQGVPSTFGPSCRTSSWTWLTSSRAPRGLRNHRADGCHRHHCGIYLHPSRATLDLAFTTPGIRYEYRKPTDTCGSDHLPLFLTRTSRRPHEDRTYAVVSWTGFRALSKEILLGQSFLDHVASCAREATIMVTVPASSSVPDLRLLNLKANRRRHERIALNSSLPADWTANRRIVDTRRLPSTRQTPTPPELVGSMLQHTENQPLGQSLAPLENPDSSSDPQACHPGHCHLKAHNPPALLQVLQPCQVPTSLQPPVYWSKSSGMPPSWRMSFRLPWTAHEGGSLRGKTASVTRCFGTLTP</sequence>
<evidence type="ECO:0000256" key="1">
    <source>
        <dbReference type="SAM" id="MobiDB-lite"/>
    </source>
</evidence>